<dbReference type="GO" id="GO:0005737">
    <property type="term" value="C:cytoplasm"/>
    <property type="evidence" value="ECO:0007669"/>
    <property type="project" value="TreeGrafter"/>
</dbReference>
<dbReference type="AlphaFoldDB" id="A0A328U9N7"/>
<dbReference type="InterPro" id="IPR016181">
    <property type="entry name" value="Acyl_CoA_acyltransferase"/>
</dbReference>
<dbReference type="Pfam" id="PF13673">
    <property type="entry name" value="Acetyltransf_10"/>
    <property type="match status" value="1"/>
</dbReference>
<keyword evidence="2" id="KW-0012">Acyltransferase</keyword>
<gene>
    <name evidence="4" type="ORF">DPQ25_11555</name>
</gene>
<dbReference type="PANTHER" id="PTHR43626:SF4">
    <property type="entry name" value="GCN5-RELATED N-ACETYLTRANSFERASE 2, CHLOROPLASTIC"/>
    <property type="match status" value="1"/>
</dbReference>
<evidence type="ECO:0000259" key="3">
    <source>
        <dbReference type="PROSITE" id="PS51186"/>
    </source>
</evidence>
<feature type="domain" description="N-acetyltransferase" evidence="3">
    <location>
        <begin position="1"/>
        <end position="140"/>
    </location>
</feature>
<reference evidence="4 5" key="1">
    <citation type="submission" date="2018-06" db="EMBL/GenBank/DDBJ databases">
        <title>Noncontiguous genome sequence of Ruminococcaceae bacterium ASD2818.</title>
        <authorList>
            <person name="Chaplin A.V."/>
            <person name="Sokolova S.R."/>
            <person name="Kochetkova T.O."/>
            <person name="Goltsov A.Y."/>
            <person name="Trofimov D.Y."/>
            <person name="Efimov B.A."/>
        </authorList>
    </citation>
    <scope>NUCLEOTIDE SEQUENCE [LARGE SCALE GENOMIC DNA]</scope>
    <source>
        <strain evidence="4 5">ASD2818</strain>
    </source>
</reference>
<name>A0A328U9N7_9FIRM</name>
<dbReference type="CDD" id="cd04301">
    <property type="entry name" value="NAT_SF"/>
    <property type="match status" value="1"/>
</dbReference>
<dbReference type="EMBL" id="QLYR01000009">
    <property type="protein sequence ID" value="RAQ22767.1"/>
    <property type="molecule type" value="Genomic_DNA"/>
</dbReference>
<dbReference type="Gene3D" id="3.40.630.30">
    <property type="match status" value="1"/>
</dbReference>
<sequence length="140" mass="15998">MNIIYNDTKKDLPADQLHKLFVAVGWSAGTDTPDMIKNYSIPFINSTLVISAWENERLVGAVRVLSDKMFRSIIYDLLILPEFQNMGIGKELLKRCLAHFPTSEWLVQTTENISGYYVKNGFKVMDDVFLNIPCKLFSDT</sequence>
<dbReference type="Proteomes" id="UP000249377">
    <property type="component" value="Unassembled WGS sequence"/>
</dbReference>
<organism evidence="4 5">
    <name type="scientific">Hydrogeniiclostridium mannosilyticum</name>
    <dbReference type="NCBI Taxonomy" id="2764322"/>
    <lineage>
        <taxon>Bacteria</taxon>
        <taxon>Bacillati</taxon>
        <taxon>Bacillota</taxon>
        <taxon>Clostridia</taxon>
        <taxon>Eubacteriales</taxon>
        <taxon>Acutalibacteraceae</taxon>
        <taxon>Hydrogeniiclostridium</taxon>
    </lineage>
</organism>
<keyword evidence="1" id="KW-0808">Transferase</keyword>
<dbReference type="GO" id="GO:0008080">
    <property type="term" value="F:N-acetyltransferase activity"/>
    <property type="evidence" value="ECO:0007669"/>
    <property type="project" value="InterPro"/>
</dbReference>
<accession>A0A328U9N7</accession>
<dbReference type="InterPro" id="IPR045039">
    <property type="entry name" value="NSI-like"/>
</dbReference>
<dbReference type="RefSeq" id="WP_112333331.1">
    <property type="nucleotide sequence ID" value="NZ_QLYR01000009.1"/>
</dbReference>
<keyword evidence="5" id="KW-1185">Reference proteome</keyword>
<dbReference type="PANTHER" id="PTHR43626">
    <property type="entry name" value="ACYL-COA N-ACYLTRANSFERASE"/>
    <property type="match status" value="1"/>
</dbReference>
<evidence type="ECO:0000313" key="5">
    <source>
        <dbReference type="Proteomes" id="UP000249377"/>
    </source>
</evidence>
<comment type="caution">
    <text evidence="4">The sequence shown here is derived from an EMBL/GenBank/DDBJ whole genome shotgun (WGS) entry which is preliminary data.</text>
</comment>
<evidence type="ECO:0000256" key="1">
    <source>
        <dbReference type="ARBA" id="ARBA00022679"/>
    </source>
</evidence>
<protein>
    <recommendedName>
        <fullName evidence="3">N-acetyltransferase domain-containing protein</fullName>
    </recommendedName>
</protein>
<evidence type="ECO:0000313" key="4">
    <source>
        <dbReference type="EMBL" id="RAQ22767.1"/>
    </source>
</evidence>
<dbReference type="PROSITE" id="PS51186">
    <property type="entry name" value="GNAT"/>
    <property type="match status" value="1"/>
</dbReference>
<dbReference type="SUPFAM" id="SSF55729">
    <property type="entry name" value="Acyl-CoA N-acyltransferases (Nat)"/>
    <property type="match status" value="1"/>
</dbReference>
<dbReference type="InterPro" id="IPR000182">
    <property type="entry name" value="GNAT_dom"/>
</dbReference>
<evidence type="ECO:0000256" key="2">
    <source>
        <dbReference type="ARBA" id="ARBA00023315"/>
    </source>
</evidence>
<proteinExistence type="predicted"/>